<dbReference type="GO" id="GO:0006888">
    <property type="term" value="P:endoplasmic reticulum to Golgi vesicle-mediated transport"/>
    <property type="evidence" value="ECO:0007669"/>
    <property type="project" value="InterPro"/>
</dbReference>
<gene>
    <name evidence="1" type="ORF">MPSI1_000321</name>
</gene>
<reference evidence="1" key="1">
    <citation type="submission" date="2023-02" db="EMBL/GenBank/DDBJ databases">
        <title>Mating type loci evolution in Malassezia.</title>
        <authorList>
            <person name="Coelho M.A."/>
        </authorList>
    </citation>
    <scope>NUCLEOTIDE SEQUENCE</scope>
    <source>
        <strain evidence="1">CBS 14136</strain>
    </source>
</reference>
<dbReference type="GO" id="GO:0060628">
    <property type="term" value="P:regulation of ER to Golgi vesicle-mediated transport"/>
    <property type="evidence" value="ECO:0007669"/>
    <property type="project" value="TreeGrafter"/>
</dbReference>
<dbReference type="GO" id="GO:0070939">
    <property type="term" value="C:Dsl1/NZR complex"/>
    <property type="evidence" value="ECO:0007669"/>
    <property type="project" value="InterPro"/>
</dbReference>
<dbReference type="GO" id="GO:0006890">
    <property type="term" value="P:retrograde vesicle-mediated transport, Golgi to endoplasmic reticulum"/>
    <property type="evidence" value="ECO:0007669"/>
    <property type="project" value="InterPro"/>
</dbReference>
<dbReference type="Pfam" id="PF04437">
    <property type="entry name" value="RINT1_TIP1"/>
    <property type="match status" value="1"/>
</dbReference>
<dbReference type="Proteomes" id="UP001214628">
    <property type="component" value="Chromosome 1"/>
</dbReference>
<evidence type="ECO:0000313" key="2">
    <source>
        <dbReference type="Proteomes" id="UP001214628"/>
    </source>
</evidence>
<accession>A0AAF0F6T3</accession>
<dbReference type="PANTHER" id="PTHR13520">
    <property type="entry name" value="RAD50-INTERACTING PROTEIN 1 RINT-1"/>
    <property type="match status" value="1"/>
</dbReference>
<keyword evidence="2" id="KW-1185">Reference proteome</keyword>
<dbReference type="EMBL" id="CP118375">
    <property type="protein sequence ID" value="WFD41687.1"/>
    <property type="molecule type" value="Genomic_DNA"/>
</dbReference>
<sequence>MALGLLEGKAPHYTLDELCAEPERILEYLGVPESDEIQRSVSAATDLRFLPLLGQDVDAGRLDNALKQINHGCESVIQRLQDTENELRGQISATLGEDMKDEDLGESVHRLVDRIRSSSQQQQKVASNEDKVYVNTDLYLLNIARKCTHLLAQAEDIEAIANTNTSADDLYIQMDCLERLALLADNIPLSNDPESIDLPNKARAELIRRRDAFYEKLRQKYADAFSDVLREIHWPPPEYENPNAERNPLGTKFSLANNVRLQAAWADVTELQLVASSLNIVGAPSCIRMLPLLSSSEKVQTIMPQPGSDEYVPLNAVSLLMEPVLLRFRYHFDGDRSTNRLDKPEWFLRHMLALIQMNNEIFSPAKDAWSKGGDVCELTKLRRYPEDRHSFCQRHCIVESAAELLHTIIHPLRVKIHASMPLLASEPALLAHNISQCLSFDSDLRELYEPATTTANKRGVVRIADEILGNDKWFQAWLDGERDFAQQRFETILASSSAWKFVQADTLAEENDMELNGIDQGASSTVSVDTGSLISTRCACSLISILNGVTERYQPLRSLGQQCAFIVRVQRPLLSDFGLKLVRHLDAFENMSSAFSRSIPGEIGSIGVSSSNEEVRGTNGINLLAKALLSAEYIRQQLEDWSESSFFLNMDEELVTLDKSSPLYRLILPTRPTDDVDSAGVISILKRGLQRGAHAAANLRPLALSGASETNPDGVSSQDRHVQSVWDGTRSYFSEIVERSLRSLQKLIVSETLEMAQPYINRRWDREQTPEIVEDADSEEQGGLQQIPSPQLLPALAKFSTMLSHCIELFPARFSSTLYRQIADTLSRALVERILKTSTRNPRRLAPNQMKRFQLDVERGWLHVVDELSEHRIILARKARNESTGLGRNPRLAWRVLIDASEQRE</sequence>
<evidence type="ECO:0000313" key="1">
    <source>
        <dbReference type="EMBL" id="WFD41687.1"/>
    </source>
</evidence>
<proteinExistence type="predicted"/>
<dbReference type="PANTHER" id="PTHR13520:SF0">
    <property type="entry name" value="RAD50-INTERACTING PROTEIN 1"/>
    <property type="match status" value="1"/>
</dbReference>
<dbReference type="AlphaFoldDB" id="A0AAF0F6T3"/>
<protein>
    <submittedName>
        <fullName evidence="1">Uncharacterized protein</fullName>
    </submittedName>
</protein>
<name>A0AAF0F6T3_9BASI</name>
<organism evidence="1 2">
    <name type="scientific">Malassezia psittaci</name>
    <dbReference type="NCBI Taxonomy" id="1821823"/>
    <lineage>
        <taxon>Eukaryota</taxon>
        <taxon>Fungi</taxon>
        <taxon>Dikarya</taxon>
        <taxon>Basidiomycota</taxon>
        <taxon>Ustilaginomycotina</taxon>
        <taxon>Malasseziomycetes</taxon>
        <taxon>Malasseziales</taxon>
        <taxon>Malasseziaceae</taxon>
        <taxon>Malassezia</taxon>
    </lineage>
</organism>
<dbReference type="InterPro" id="IPR007528">
    <property type="entry name" value="RINT1_Tip20"/>
</dbReference>
<dbReference type="PROSITE" id="PS51386">
    <property type="entry name" value="RINT1_TIP20"/>
    <property type="match status" value="1"/>
</dbReference>